<proteinExistence type="predicted"/>
<keyword evidence="4" id="KW-0472">Membrane</keyword>
<keyword evidence="7" id="KW-1185">Reference proteome</keyword>
<accession>A0A7X0KZH6</accession>
<dbReference type="AlphaFoldDB" id="A0A7X0KZH6"/>
<dbReference type="GO" id="GO:0005524">
    <property type="term" value="F:ATP binding"/>
    <property type="evidence" value="ECO:0007669"/>
    <property type="project" value="UniProtKB-UniRule"/>
</dbReference>
<comment type="caution">
    <text evidence="6">The sequence shown here is derived from an EMBL/GenBank/DDBJ whole genome shotgun (WGS) entry which is preliminary data.</text>
</comment>
<dbReference type="GO" id="GO:0003677">
    <property type="term" value="F:DNA binding"/>
    <property type="evidence" value="ECO:0007669"/>
    <property type="project" value="InterPro"/>
</dbReference>
<evidence type="ECO:0000313" key="6">
    <source>
        <dbReference type="EMBL" id="MBB6396481.1"/>
    </source>
</evidence>
<dbReference type="EMBL" id="JACHMQ010000001">
    <property type="protein sequence ID" value="MBB6396481.1"/>
    <property type="molecule type" value="Genomic_DNA"/>
</dbReference>
<dbReference type="SMART" id="SM00382">
    <property type="entry name" value="AAA"/>
    <property type="match status" value="1"/>
</dbReference>
<protein>
    <submittedName>
        <fullName evidence="6">S-DNA-T family DNA segregation ATPase FtsK/SpoIIIE</fullName>
    </submittedName>
</protein>
<dbReference type="InterPro" id="IPR027417">
    <property type="entry name" value="P-loop_NTPase"/>
</dbReference>
<dbReference type="PROSITE" id="PS50901">
    <property type="entry name" value="FTSK"/>
    <property type="match status" value="1"/>
</dbReference>
<keyword evidence="1 3" id="KW-0547">Nucleotide-binding</keyword>
<dbReference type="Proteomes" id="UP000546324">
    <property type="component" value="Unassembled WGS sequence"/>
</dbReference>
<dbReference type="Gene3D" id="3.40.50.300">
    <property type="entry name" value="P-loop containing nucleotide triphosphate hydrolases"/>
    <property type="match status" value="1"/>
</dbReference>
<gene>
    <name evidence="6" type="ORF">BKA00_003395</name>
</gene>
<dbReference type="SUPFAM" id="SSF52540">
    <property type="entry name" value="P-loop containing nucleoside triphosphate hydrolases"/>
    <property type="match status" value="1"/>
</dbReference>
<name>A0A7X0KZH6_9ACTN</name>
<feature type="domain" description="FtsK" evidence="5">
    <location>
        <begin position="237"/>
        <end position="420"/>
    </location>
</feature>
<evidence type="ECO:0000256" key="3">
    <source>
        <dbReference type="PROSITE-ProRule" id="PRU00289"/>
    </source>
</evidence>
<feature type="binding site" evidence="3">
    <location>
        <begin position="253"/>
        <end position="260"/>
    </location>
    <ligand>
        <name>ATP</name>
        <dbReference type="ChEBI" id="CHEBI:30616"/>
    </ligand>
</feature>
<dbReference type="InterPro" id="IPR050206">
    <property type="entry name" value="FtsK/SpoIIIE/SftA"/>
</dbReference>
<dbReference type="Pfam" id="PF01580">
    <property type="entry name" value="FtsK_SpoIIIE"/>
    <property type="match status" value="1"/>
</dbReference>
<dbReference type="PANTHER" id="PTHR22683">
    <property type="entry name" value="SPORULATION PROTEIN RELATED"/>
    <property type="match status" value="1"/>
</dbReference>
<sequence length="485" mass="53353">MAWEFRKLGPGENVAVEAQRDPFAAPKWAPPVWHMPEGLVLLVNLVRVIVRTVVFLVRNIVPVSVLSGLGWLGYRFGWTVPVVVLAPAVLGLSGWVLADRPSFVRWVGRPALARWRLVTVYRRNWQPVLVTAGLTKVHKGREYLPSLVRVRCGPTSDRVLVTMLKGQAPDAWEDVTPNLAHGFGAALVRVRIGDRPGRIWLEFVRRDALAVPIPALPIPDASAVDLSGAEIGRQEDGSPWRLRLLGTHVLIAGATGSGKGSVIWSTIRALLPLMLAGLVEVWAVDPKRMELSFGRALFERYGRYSDDPKGGMVDLLEAAAEDMNARAERFAGLTRSFTPSREHPFRVVLVDELAFLTAYCPERDLRKRAESALAVLTSQGRSVGYCVIGAQQDARKEVNNLRNLFPDRIALRLDEDEQVDMVLGDGARDRGALADQISPIPEIGAGVGFVRLETTPDPVRVRAAYVSDDDIRDMVALGFPDVEAA</sequence>
<dbReference type="RefSeq" id="WP_230298714.1">
    <property type="nucleotide sequence ID" value="NZ_JACHMQ010000001.1"/>
</dbReference>
<evidence type="ECO:0000256" key="2">
    <source>
        <dbReference type="ARBA" id="ARBA00022840"/>
    </source>
</evidence>
<evidence type="ECO:0000259" key="5">
    <source>
        <dbReference type="PROSITE" id="PS50901"/>
    </source>
</evidence>
<dbReference type="PANTHER" id="PTHR22683:SF41">
    <property type="entry name" value="DNA TRANSLOCASE FTSK"/>
    <property type="match status" value="1"/>
</dbReference>
<organism evidence="6 7">
    <name type="scientific">Actinomadura coerulea</name>
    <dbReference type="NCBI Taxonomy" id="46159"/>
    <lineage>
        <taxon>Bacteria</taxon>
        <taxon>Bacillati</taxon>
        <taxon>Actinomycetota</taxon>
        <taxon>Actinomycetes</taxon>
        <taxon>Streptosporangiales</taxon>
        <taxon>Thermomonosporaceae</taxon>
        <taxon>Actinomadura</taxon>
    </lineage>
</organism>
<reference evidence="6 7" key="1">
    <citation type="submission" date="2020-08" db="EMBL/GenBank/DDBJ databases">
        <title>Sequencing the genomes of 1000 actinobacteria strains.</title>
        <authorList>
            <person name="Klenk H.-P."/>
        </authorList>
    </citation>
    <scope>NUCLEOTIDE SEQUENCE [LARGE SCALE GENOMIC DNA]</scope>
    <source>
        <strain evidence="6 7">DSM 43675</strain>
    </source>
</reference>
<keyword evidence="2 3" id="KW-0067">ATP-binding</keyword>
<feature type="transmembrane region" description="Helical" evidence="4">
    <location>
        <begin position="78"/>
        <end position="98"/>
    </location>
</feature>
<dbReference type="InterPro" id="IPR002543">
    <property type="entry name" value="FtsK_dom"/>
</dbReference>
<evidence type="ECO:0000256" key="4">
    <source>
        <dbReference type="SAM" id="Phobius"/>
    </source>
</evidence>
<dbReference type="InterPro" id="IPR003593">
    <property type="entry name" value="AAA+_ATPase"/>
</dbReference>
<evidence type="ECO:0000313" key="7">
    <source>
        <dbReference type="Proteomes" id="UP000546324"/>
    </source>
</evidence>
<keyword evidence="4" id="KW-0812">Transmembrane</keyword>
<keyword evidence="4" id="KW-1133">Transmembrane helix</keyword>
<evidence type="ECO:0000256" key="1">
    <source>
        <dbReference type="ARBA" id="ARBA00022741"/>
    </source>
</evidence>